<dbReference type="Gene3D" id="3.40.50.150">
    <property type="entry name" value="Vaccinia Virus protein VP39"/>
    <property type="match status" value="1"/>
</dbReference>
<dbReference type="NCBIfam" id="TIGR00095">
    <property type="entry name" value="16S rRNA (guanine(966)-N(2))-methyltransferase RsmD"/>
    <property type="match status" value="1"/>
</dbReference>
<accession>A0A7M1B8V7</accession>
<reference evidence="3 4" key="1">
    <citation type="submission" date="2019-07" db="EMBL/GenBank/DDBJ databases">
        <title>Sulfurimonas paralvinellae sp. nov., a novel mesophilic, hydrogen- and sulfur-oxidizing chemolithoautotroph within the Epsilonproteo- bacteria isolated from a deep-sea hydrothermal vent polychaete nest, reclassification of Thiomicrospira denitrificans as Sulfurimonas denitrificans comb. nov. and emended description of the genus Sulfurimonas.</title>
        <authorList>
            <person name="Wang S."/>
            <person name="Jiang L."/>
            <person name="Shao Z."/>
        </authorList>
    </citation>
    <scope>NUCLEOTIDE SEQUENCE [LARGE SCALE GENOMIC DNA]</scope>
    <source>
        <strain evidence="3 4">GO25</strain>
    </source>
</reference>
<organism evidence="3 4">
    <name type="scientific">Sulfurimonas paralvinellae</name>
    <dbReference type="NCBI Taxonomy" id="317658"/>
    <lineage>
        <taxon>Bacteria</taxon>
        <taxon>Pseudomonadati</taxon>
        <taxon>Campylobacterota</taxon>
        <taxon>Epsilonproteobacteria</taxon>
        <taxon>Campylobacterales</taxon>
        <taxon>Sulfurimonadaceae</taxon>
        <taxon>Sulfurimonas</taxon>
    </lineage>
</organism>
<dbReference type="EC" id="2.1.1.171" evidence="3"/>
<keyword evidence="1 3" id="KW-0489">Methyltransferase</keyword>
<dbReference type="PIRSF" id="PIRSF004553">
    <property type="entry name" value="CHP00095"/>
    <property type="match status" value="1"/>
</dbReference>
<evidence type="ECO:0000313" key="3">
    <source>
        <dbReference type="EMBL" id="QOP46150.1"/>
    </source>
</evidence>
<name>A0A7M1B8V7_9BACT</name>
<dbReference type="KEGG" id="spal:FM071_07535"/>
<keyword evidence="2 3" id="KW-0808">Transferase</keyword>
<dbReference type="Pfam" id="PF03602">
    <property type="entry name" value="Cons_hypoth95"/>
    <property type="match status" value="1"/>
</dbReference>
<dbReference type="InterPro" id="IPR004398">
    <property type="entry name" value="RNA_MeTrfase_RsmD"/>
</dbReference>
<sequence length="201" mass="22557">MKNSSKKLTKKIIAGKYKGKTLQLPSKTTTRSSKTIVLESFFNTLQFDIIGATFVEVFSGSGSIGLEALSRGAKQIYFMEKDRDAVKVLRENISLTNPSECEVFAGDSFENITQVVARLKKAKTKAYFYIDPPFSIREGMEDIYDKTMQLIKSLPIENVEMIIIEHMTGLEIPQTLGVYSIKKSKKFGNTSLTYLVSPEVE</sequence>
<dbReference type="AlphaFoldDB" id="A0A7M1B8V7"/>
<keyword evidence="4" id="KW-1185">Reference proteome</keyword>
<evidence type="ECO:0000256" key="2">
    <source>
        <dbReference type="ARBA" id="ARBA00022679"/>
    </source>
</evidence>
<proteinExistence type="predicted"/>
<dbReference type="RefSeq" id="WP_193110339.1">
    <property type="nucleotide sequence ID" value="NZ_CP041406.1"/>
</dbReference>
<dbReference type="InterPro" id="IPR029063">
    <property type="entry name" value="SAM-dependent_MTases_sf"/>
</dbReference>
<dbReference type="GO" id="GO:0052913">
    <property type="term" value="F:16S rRNA (guanine(966)-N(2))-methyltransferase activity"/>
    <property type="evidence" value="ECO:0007669"/>
    <property type="project" value="UniProtKB-EC"/>
</dbReference>
<dbReference type="Proteomes" id="UP000593580">
    <property type="component" value="Chromosome"/>
</dbReference>
<protein>
    <submittedName>
        <fullName evidence="3">16S rRNA (Guanine(966)-N(2))-methyltransferase RsmD</fullName>
        <ecNumber evidence="3">2.1.1.171</ecNumber>
    </submittedName>
</protein>
<evidence type="ECO:0000313" key="4">
    <source>
        <dbReference type="Proteomes" id="UP000593580"/>
    </source>
</evidence>
<gene>
    <name evidence="3" type="primary">rsmD</name>
    <name evidence="3" type="ORF">FM071_07535</name>
</gene>
<evidence type="ECO:0000256" key="1">
    <source>
        <dbReference type="ARBA" id="ARBA00022603"/>
    </source>
</evidence>
<dbReference type="EMBL" id="CP041406">
    <property type="protein sequence ID" value="QOP46150.1"/>
    <property type="molecule type" value="Genomic_DNA"/>
</dbReference>
<dbReference type="PANTHER" id="PTHR43542">
    <property type="entry name" value="METHYLTRANSFERASE"/>
    <property type="match status" value="1"/>
</dbReference>
<dbReference type="SUPFAM" id="SSF53335">
    <property type="entry name" value="S-adenosyl-L-methionine-dependent methyltransferases"/>
    <property type="match status" value="1"/>
</dbReference>
<dbReference type="PANTHER" id="PTHR43542:SF1">
    <property type="entry name" value="METHYLTRANSFERASE"/>
    <property type="match status" value="1"/>
</dbReference>